<dbReference type="Proteomes" id="UP001204798">
    <property type="component" value="Unassembled WGS sequence"/>
</dbReference>
<evidence type="ECO:0000256" key="5">
    <source>
        <dbReference type="ARBA" id="ARBA00001954"/>
    </source>
</evidence>
<dbReference type="Pfam" id="PF00834">
    <property type="entry name" value="Ribul_P_3_epim"/>
    <property type="match status" value="1"/>
</dbReference>
<feature type="binding site" evidence="10">
    <location>
        <position position="177"/>
    </location>
    <ligand>
        <name>a divalent metal cation</name>
        <dbReference type="ChEBI" id="CHEBI:60240"/>
    </ligand>
</feature>
<dbReference type="SUPFAM" id="SSF53098">
    <property type="entry name" value="Ribonuclease H-like"/>
    <property type="match status" value="1"/>
</dbReference>
<dbReference type="NCBIfam" id="TIGR01163">
    <property type="entry name" value="rpe"/>
    <property type="match status" value="1"/>
</dbReference>
<comment type="cofactor">
    <cofactor evidence="3">
        <name>Co(2+)</name>
        <dbReference type="ChEBI" id="CHEBI:48828"/>
    </cofactor>
</comment>
<protein>
    <recommendedName>
        <fullName evidence="7 10">Ribulose-phosphate 3-epimerase</fullName>
        <ecNumber evidence="7 10">5.1.3.1</ecNumber>
    </recommendedName>
</protein>
<dbReference type="CDD" id="cd09279">
    <property type="entry name" value="RNase_HI_like"/>
    <property type="match status" value="1"/>
</dbReference>
<dbReference type="Pfam" id="PF13456">
    <property type="entry name" value="RVT_3"/>
    <property type="match status" value="1"/>
</dbReference>
<keyword evidence="9 10" id="KW-0413">Isomerase</keyword>
<comment type="cofactor">
    <cofactor evidence="4">
        <name>Zn(2+)</name>
        <dbReference type="ChEBI" id="CHEBI:29105"/>
    </cofactor>
</comment>
<comment type="cofactor">
    <cofactor evidence="5">
        <name>Fe(2+)</name>
        <dbReference type="ChEBI" id="CHEBI:29033"/>
    </cofactor>
</comment>
<evidence type="ECO:0000256" key="1">
    <source>
        <dbReference type="ARBA" id="ARBA00001782"/>
    </source>
</evidence>
<sequence>MKSLRIYVDGSSLGNPGPAGIGIVVCDEQENILTTHQLSLPSATNNEAEYQAVIEALKLAKHLGADEIVILSDSELIVRQLNGNYRVKSPNLFRLHEEVMNLARNFKRFSVVYVPREKNKVANQLAQKASLASSLKVRSPQRRRVKISPSILSADFRRLGEVVRELEAGGADWIHFDIIDGRFAPNITFGFPVIEALRPETSLPFDVHLMIVEPERYVERFVRAGANILTVHPEATYQLHRTISTIKEAGAMAGVVLNPATPPEFVKPILHLLDLVLVMSVDPGFSGQKFLPFVLDKVRTIRTWIDEMGLETELEIDGGVTEANAAECVAAGVTVIVSATGIFHSGKSISEAIVDLRRAAEMGLEEKQP</sequence>
<dbReference type="NCBIfam" id="NF004076">
    <property type="entry name" value="PRK05581.1-4"/>
    <property type="match status" value="1"/>
</dbReference>
<comment type="function">
    <text evidence="10">Catalyzes the reversible epimerization of D-ribulose 5-phosphate to D-xylulose 5-phosphate.</text>
</comment>
<feature type="active site" description="Proton donor" evidence="10">
    <location>
        <position position="317"/>
    </location>
</feature>
<feature type="binding site" evidence="10">
    <location>
        <begin position="317"/>
        <end position="319"/>
    </location>
    <ligand>
        <name>substrate</name>
    </ligand>
</feature>
<reference evidence="12 13" key="1">
    <citation type="submission" date="2022-08" db="EMBL/GenBank/DDBJ databases">
        <title>Bacterial and archaeal communities from various locations to study Microbial Dark Matter (Phase II).</title>
        <authorList>
            <person name="Stepanauskas R."/>
        </authorList>
    </citation>
    <scope>NUCLEOTIDE SEQUENCE [LARGE SCALE GENOMIC DNA]</scope>
    <source>
        <strain evidence="12 13">PD1</strain>
    </source>
</reference>
<dbReference type="PANTHER" id="PTHR11749">
    <property type="entry name" value="RIBULOSE-5-PHOSPHATE-3-EPIMERASE"/>
    <property type="match status" value="1"/>
</dbReference>
<evidence type="ECO:0000256" key="7">
    <source>
        <dbReference type="ARBA" id="ARBA00013188"/>
    </source>
</evidence>
<feature type="binding site" evidence="10">
    <location>
        <position position="175"/>
    </location>
    <ligand>
        <name>a divalent metal cation</name>
        <dbReference type="ChEBI" id="CHEBI:60240"/>
    </ligand>
</feature>
<feature type="binding site" evidence="10">
    <location>
        <position position="208"/>
    </location>
    <ligand>
        <name>a divalent metal cation</name>
        <dbReference type="ChEBI" id="CHEBI:60240"/>
    </ligand>
</feature>
<dbReference type="RefSeq" id="WP_310473602.1">
    <property type="nucleotide sequence ID" value="NZ_CP130454.1"/>
</dbReference>
<dbReference type="InterPro" id="IPR011060">
    <property type="entry name" value="RibuloseP-bd_barrel"/>
</dbReference>
<comment type="pathway">
    <text evidence="10">Carbohydrate degradation.</text>
</comment>
<dbReference type="Gene3D" id="3.30.420.10">
    <property type="entry name" value="Ribonuclease H-like superfamily/Ribonuclease H"/>
    <property type="match status" value="1"/>
</dbReference>
<dbReference type="SUPFAM" id="SSF51366">
    <property type="entry name" value="Ribulose-phoshate binding barrel"/>
    <property type="match status" value="1"/>
</dbReference>
<dbReference type="PROSITE" id="PS50879">
    <property type="entry name" value="RNASE_H_1"/>
    <property type="match status" value="1"/>
</dbReference>
<dbReference type="EC" id="5.1.3.1" evidence="7 10"/>
<accession>A0ABT2EN87</accession>
<comment type="similarity">
    <text evidence="6 10">Belongs to the ribulose-phosphate 3-epimerase family.</text>
</comment>
<dbReference type="CDD" id="cd00429">
    <property type="entry name" value="RPE"/>
    <property type="match status" value="1"/>
</dbReference>
<feature type="binding site" evidence="10">
    <location>
        <position position="317"/>
    </location>
    <ligand>
        <name>a divalent metal cation</name>
        <dbReference type="ChEBI" id="CHEBI:60240"/>
    </ligand>
</feature>
<feature type="binding site" evidence="10">
    <location>
        <position position="150"/>
    </location>
    <ligand>
        <name>substrate</name>
    </ligand>
</feature>
<evidence type="ECO:0000256" key="2">
    <source>
        <dbReference type="ARBA" id="ARBA00001936"/>
    </source>
</evidence>
<dbReference type="HAMAP" id="MF_02227">
    <property type="entry name" value="RPE"/>
    <property type="match status" value="1"/>
</dbReference>
<evidence type="ECO:0000256" key="3">
    <source>
        <dbReference type="ARBA" id="ARBA00001941"/>
    </source>
</evidence>
<organism evidence="12 13">
    <name type="scientific">Candidatus Fervidibacter sacchari</name>
    <dbReference type="NCBI Taxonomy" id="1448929"/>
    <lineage>
        <taxon>Bacteria</taxon>
        <taxon>Candidatus Fervidibacterota</taxon>
        <taxon>Candidatus Fervidibacter</taxon>
    </lineage>
</organism>
<keyword evidence="8 10" id="KW-0479">Metal-binding</keyword>
<dbReference type="InterPro" id="IPR026019">
    <property type="entry name" value="Ribul_P_3_epim"/>
</dbReference>
<comment type="caution">
    <text evidence="10">Lacks conserved residue(s) required for the propagation of feature annotation.</text>
</comment>
<evidence type="ECO:0000313" key="13">
    <source>
        <dbReference type="Proteomes" id="UP001204798"/>
    </source>
</evidence>
<dbReference type="InterPro" id="IPR013785">
    <property type="entry name" value="Aldolase_TIM"/>
</dbReference>
<dbReference type="InterPro" id="IPR002156">
    <property type="entry name" value="RNaseH_domain"/>
</dbReference>
<comment type="cofactor">
    <cofactor evidence="10">
        <name>a divalent metal cation</name>
        <dbReference type="ChEBI" id="CHEBI:60240"/>
    </cofactor>
    <text evidence="10">Binds 1 divalent metal cation per subunit.</text>
</comment>
<evidence type="ECO:0000256" key="6">
    <source>
        <dbReference type="ARBA" id="ARBA00009541"/>
    </source>
</evidence>
<dbReference type="InterPro" id="IPR000056">
    <property type="entry name" value="Ribul_P_3_epim-like"/>
</dbReference>
<dbReference type="Gene3D" id="3.20.20.70">
    <property type="entry name" value="Aldolase class I"/>
    <property type="match status" value="1"/>
</dbReference>
<feature type="binding site" evidence="10">
    <location>
        <position position="208"/>
    </location>
    <ligand>
        <name>substrate</name>
    </ligand>
</feature>
<evidence type="ECO:0000256" key="10">
    <source>
        <dbReference type="HAMAP-Rule" id="MF_02227"/>
    </source>
</evidence>
<evidence type="ECO:0000313" key="12">
    <source>
        <dbReference type="EMBL" id="MCS3918385.1"/>
    </source>
</evidence>
<feature type="domain" description="RNase H type-1" evidence="11">
    <location>
        <begin position="1"/>
        <end position="135"/>
    </location>
</feature>
<dbReference type="InterPro" id="IPR036397">
    <property type="entry name" value="RNaseH_sf"/>
</dbReference>
<evidence type="ECO:0000256" key="9">
    <source>
        <dbReference type="ARBA" id="ARBA00023235"/>
    </source>
</evidence>
<dbReference type="InterPro" id="IPR012337">
    <property type="entry name" value="RNaseH-like_sf"/>
</dbReference>
<keyword evidence="13" id="KW-1185">Reference proteome</keyword>
<evidence type="ECO:0000259" key="11">
    <source>
        <dbReference type="PROSITE" id="PS50879"/>
    </source>
</evidence>
<evidence type="ECO:0000256" key="8">
    <source>
        <dbReference type="ARBA" id="ARBA00022723"/>
    </source>
</evidence>
<feature type="active site" description="Proton acceptor" evidence="10">
    <location>
        <position position="177"/>
    </location>
</feature>
<proteinExistence type="inferred from homology"/>
<keyword evidence="10" id="KW-0119">Carbohydrate metabolism</keyword>
<dbReference type="PROSITE" id="PS01086">
    <property type="entry name" value="RIBUL_P_3_EPIMER_2"/>
    <property type="match status" value="1"/>
</dbReference>
<comment type="cofactor">
    <cofactor evidence="2">
        <name>Mn(2+)</name>
        <dbReference type="ChEBI" id="CHEBI:29035"/>
    </cofactor>
</comment>
<dbReference type="EMBL" id="JANUCP010000001">
    <property type="protein sequence ID" value="MCS3918385.1"/>
    <property type="molecule type" value="Genomic_DNA"/>
</dbReference>
<comment type="caution">
    <text evidence="12">The sequence shown here is derived from an EMBL/GenBank/DDBJ whole genome shotgun (WGS) entry which is preliminary data.</text>
</comment>
<feature type="binding site" evidence="10">
    <location>
        <begin position="284"/>
        <end position="287"/>
    </location>
    <ligand>
        <name>substrate</name>
    </ligand>
</feature>
<comment type="catalytic activity">
    <reaction evidence="1 10">
        <text>D-ribulose 5-phosphate = D-xylulose 5-phosphate</text>
        <dbReference type="Rhea" id="RHEA:13677"/>
        <dbReference type="ChEBI" id="CHEBI:57737"/>
        <dbReference type="ChEBI" id="CHEBI:58121"/>
        <dbReference type="EC" id="5.1.3.1"/>
    </reaction>
</comment>
<name>A0ABT2EN87_9BACT</name>
<evidence type="ECO:0000256" key="4">
    <source>
        <dbReference type="ARBA" id="ARBA00001947"/>
    </source>
</evidence>
<gene>
    <name evidence="10" type="primary">rpe</name>
    <name evidence="12" type="ORF">M2350_000782</name>
</gene>